<dbReference type="AlphaFoldDB" id="A0A127B7S2"/>
<dbReference type="PANTHER" id="PTHR43693">
    <property type="entry name" value="PROTEIN PHOSPHATASE CHEZ"/>
    <property type="match status" value="1"/>
</dbReference>
<accession>A0A127B7S2</accession>
<keyword evidence="2" id="KW-0378">Hydrolase</keyword>
<dbReference type="RefSeq" id="WP_068320336.1">
    <property type="nucleotide sequence ID" value="NZ_CP010835.1"/>
</dbReference>
<evidence type="ECO:0000313" key="4">
    <source>
        <dbReference type="EMBL" id="AMM53315.1"/>
    </source>
</evidence>
<dbReference type="GO" id="GO:0006935">
    <property type="term" value="P:chemotaxis"/>
    <property type="evidence" value="ECO:0007669"/>
    <property type="project" value="UniProtKB-KW"/>
</dbReference>
<dbReference type="InterPro" id="IPR050992">
    <property type="entry name" value="CheZ_family_phosphatases"/>
</dbReference>
<keyword evidence="1" id="KW-0145">Chemotaxis</keyword>
<evidence type="ECO:0000259" key="3">
    <source>
        <dbReference type="Pfam" id="PF04509"/>
    </source>
</evidence>
<evidence type="ECO:0000313" key="5">
    <source>
        <dbReference type="Proteomes" id="UP000070587"/>
    </source>
</evidence>
<dbReference type="SUPFAM" id="SSF103039">
    <property type="entry name" value="CheC-like"/>
    <property type="match status" value="1"/>
</dbReference>
<feature type="domain" description="CheC-like protein" evidence="3">
    <location>
        <begin position="15"/>
        <end position="50"/>
    </location>
</feature>
<dbReference type="PATRIC" id="fig|1609559.3.peg.307"/>
<protein>
    <submittedName>
        <fullName evidence="4">Chemotaxis protein CheC</fullName>
    </submittedName>
</protein>
<name>A0A127B7S2_9EURY</name>
<dbReference type="KEGG" id="pyc:TQ32_01485"/>
<reference evidence="5" key="1">
    <citation type="submission" date="2015-02" db="EMBL/GenBank/DDBJ databases">
        <title>Pyrococcus kukulkanii sp. nov., a novel hyperthermophilic archaeon isolated from a deep-sea hydrothermal vent at the Guaymas Basin.</title>
        <authorList>
            <person name="Oger P.M."/>
            <person name="Callac N."/>
            <person name="Jebbar M."/>
            <person name="Godfroy A."/>
        </authorList>
    </citation>
    <scope>NUCLEOTIDE SEQUENCE [LARGE SCALE GENOMIC DNA]</scope>
    <source>
        <strain evidence="5">NCB100</strain>
    </source>
</reference>
<evidence type="ECO:0000256" key="2">
    <source>
        <dbReference type="ARBA" id="ARBA00022801"/>
    </source>
</evidence>
<feature type="domain" description="CheC-like protein" evidence="3">
    <location>
        <begin position="113"/>
        <end position="147"/>
    </location>
</feature>
<gene>
    <name evidence="4" type="ORF">TQ32_01485</name>
</gene>
<dbReference type="PANTHER" id="PTHR43693:SF1">
    <property type="entry name" value="PROTEIN PHOSPHATASE CHEZ"/>
    <property type="match status" value="1"/>
</dbReference>
<dbReference type="OrthoDB" id="182374at2157"/>
<dbReference type="EMBL" id="CP010835">
    <property type="protein sequence ID" value="AMM53315.1"/>
    <property type="molecule type" value="Genomic_DNA"/>
</dbReference>
<sequence>MAENFEDYIKNLDEFAKSALVETFNIGASHAATALSQMTGKEVNISVPNLRIMAIKNVPEVVGEDVKVAVYIELGKDFSSHAFFIADYDDALKMFDIMIGNPPGTTKEMDEMVKSSFMEMGNILISAFANALSEFLGITIEQSPPNLAIDFLPAILDVALADIGKYCDYTIILETKITISGVEFEEHFLLFPKPEDMKKILEKLMGGLA</sequence>
<dbReference type="InterPro" id="IPR028976">
    <property type="entry name" value="CheC-like_sf"/>
</dbReference>
<proteinExistence type="predicted"/>
<dbReference type="Proteomes" id="UP000070587">
    <property type="component" value="Chromosome"/>
</dbReference>
<reference evidence="4 5" key="2">
    <citation type="journal article" date="2016" name="Int. J. Syst. Evol. Microbiol.">
        <title>Pyrococcus kukulkanii sp. nov., a hyperthermophilic, piezophilic archaeon isolated from a deep-sea hydrothermal vent.</title>
        <authorList>
            <person name="Callac N."/>
            <person name="Oger P."/>
            <person name="Lesongeur F."/>
            <person name="Rattray J.E."/>
            <person name="Vannier P."/>
            <person name="Michoud G."/>
            <person name="Beauverger M."/>
            <person name="Gayet N."/>
            <person name="Rouxel O."/>
            <person name="Jebbar M."/>
            <person name="Godfroy A."/>
        </authorList>
    </citation>
    <scope>NUCLEOTIDE SEQUENCE [LARGE SCALE GENOMIC DNA]</scope>
    <source>
        <strain evidence="4 5">NCB100</strain>
    </source>
</reference>
<evidence type="ECO:0000256" key="1">
    <source>
        <dbReference type="ARBA" id="ARBA00022500"/>
    </source>
</evidence>
<dbReference type="GeneID" id="28490462"/>
<dbReference type="InterPro" id="IPR007597">
    <property type="entry name" value="CheC"/>
</dbReference>
<dbReference type="Pfam" id="PF04509">
    <property type="entry name" value="CheC"/>
    <property type="match status" value="2"/>
</dbReference>
<dbReference type="Gene3D" id="3.40.1550.10">
    <property type="entry name" value="CheC-like"/>
    <property type="match status" value="1"/>
</dbReference>
<organism evidence="4 5">
    <name type="scientific">Pyrococcus kukulkanii</name>
    <dbReference type="NCBI Taxonomy" id="1609559"/>
    <lineage>
        <taxon>Archaea</taxon>
        <taxon>Methanobacteriati</taxon>
        <taxon>Methanobacteriota</taxon>
        <taxon>Thermococci</taxon>
        <taxon>Thermococcales</taxon>
        <taxon>Thermococcaceae</taxon>
        <taxon>Pyrococcus</taxon>
    </lineage>
</organism>
<dbReference type="GO" id="GO:0016787">
    <property type="term" value="F:hydrolase activity"/>
    <property type="evidence" value="ECO:0007669"/>
    <property type="project" value="UniProtKB-KW"/>
</dbReference>
<dbReference type="CDD" id="cd17909">
    <property type="entry name" value="CheC_ClassI"/>
    <property type="match status" value="1"/>
</dbReference>
<dbReference type="STRING" id="1609559.TQ32_01485"/>